<dbReference type="EMBL" id="SPHZ02000002">
    <property type="protein sequence ID" value="KAF0930589.1"/>
    <property type="molecule type" value="Genomic_DNA"/>
</dbReference>
<evidence type="ECO:0000313" key="2">
    <source>
        <dbReference type="Proteomes" id="UP000479710"/>
    </source>
</evidence>
<accession>A0A6G1F170</accession>
<dbReference type="AlphaFoldDB" id="A0A6G1F170"/>
<organism evidence="1 2">
    <name type="scientific">Oryza meyeriana var. granulata</name>
    <dbReference type="NCBI Taxonomy" id="110450"/>
    <lineage>
        <taxon>Eukaryota</taxon>
        <taxon>Viridiplantae</taxon>
        <taxon>Streptophyta</taxon>
        <taxon>Embryophyta</taxon>
        <taxon>Tracheophyta</taxon>
        <taxon>Spermatophyta</taxon>
        <taxon>Magnoliopsida</taxon>
        <taxon>Liliopsida</taxon>
        <taxon>Poales</taxon>
        <taxon>Poaceae</taxon>
        <taxon>BOP clade</taxon>
        <taxon>Oryzoideae</taxon>
        <taxon>Oryzeae</taxon>
        <taxon>Oryzinae</taxon>
        <taxon>Oryza</taxon>
        <taxon>Oryza meyeriana</taxon>
    </lineage>
</organism>
<proteinExistence type="predicted"/>
<evidence type="ECO:0000313" key="1">
    <source>
        <dbReference type="EMBL" id="KAF0930589.1"/>
    </source>
</evidence>
<reference evidence="1 2" key="1">
    <citation type="submission" date="2019-11" db="EMBL/GenBank/DDBJ databases">
        <title>Whole genome sequence of Oryza granulata.</title>
        <authorList>
            <person name="Li W."/>
        </authorList>
    </citation>
    <scope>NUCLEOTIDE SEQUENCE [LARGE SCALE GENOMIC DNA]</scope>
    <source>
        <strain evidence="2">cv. Menghai</strain>
        <tissue evidence="1">Leaf</tissue>
    </source>
</reference>
<keyword evidence="2" id="KW-1185">Reference proteome</keyword>
<gene>
    <name evidence="1" type="ORF">E2562_033753</name>
</gene>
<dbReference type="Proteomes" id="UP000479710">
    <property type="component" value="Unassembled WGS sequence"/>
</dbReference>
<protein>
    <submittedName>
        <fullName evidence="1">Uncharacterized protein</fullName>
    </submittedName>
</protein>
<comment type="caution">
    <text evidence="1">The sequence shown here is derived from an EMBL/GenBank/DDBJ whole genome shotgun (WGS) entry which is preliminary data.</text>
</comment>
<sequence>MCAERRLVDVPGSHPDLVVAGTEVQFGEEPCAVEFVEELVHHRNGKCVLDGEGVQSTTMAYL</sequence>
<name>A0A6G1F170_9ORYZ</name>